<dbReference type="PANTHER" id="PTHR32315">
    <property type="entry name" value="ADENINE PHOSPHORIBOSYLTRANSFERASE"/>
    <property type="match status" value="1"/>
</dbReference>
<dbReference type="PANTHER" id="PTHR32315:SF4">
    <property type="entry name" value="URACIL PHOSPHORIBOSYLTRANSFERASE, CHLOROPLASTIC"/>
    <property type="match status" value="1"/>
</dbReference>
<dbReference type="FunFam" id="3.40.50.2020:FF:000023">
    <property type="entry name" value="Probable uracil phosphoribosyltransferase"/>
    <property type="match status" value="1"/>
</dbReference>
<keyword evidence="16" id="KW-1185">Reference proteome</keyword>
<evidence type="ECO:0000256" key="11">
    <source>
        <dbReference type="ARBA" id="ARBA00056901"/>
    </source>
</evidence>
<evidence type="ECO:0000256" key="13">
    <source>
        <dbReference type="NCBIfam" id="TIGR01091"/>
    </source>
</evidence>
<dbReference type="UniPathway" id="UPA00574">
    <property type="reaction ID" value="UER00636"/>
</dbReference>
<evidence type="ECO:0000256" key="7">
    <source>
        <dbReference type="ARBA" id="ARBA00022679"/>
    </source>
</evidence>
<keyword evidence="5" id="KW-0021">Allosteric enzyme</keyword>
<keyword evidence="8" id="KW-0547">Nucleotide-binding</keyword>
<dbReference type="InterPro" id="IPR050054">
    <property type="entry name" value="UPRTase/APRTase"/>
</dbReference>
<dbReference type="RefSeq" id="WP_185692198.1">
    <property type="nucleotide sequence ID" value="NZ_JACHVA010000053.1"/>
</dbReference>
<dbReference type="EC" id="2.4.2.9" evidence="4 13"/>
<comment type="caution">
    <text evidence="15">The sequence shown here is derived from an EMBL/GenBank/DDBJ whole genome shotgun (WGS) entry which is preliminary data.</text>
</comment>
<evidence type="ECO:0000256" key="2">
    <source>
        <dbReference type="ARBA" id="ARBA00005180"/>
    </source>
</evidence>
<comment type="similarity">
    <text evidence="3">Belongs to the UPRTase family.</text>
</comment>
<comment type="catalytic activity">
    <reaction evidence="10">
        <text>UMP + diphosphate = 5-phospho-alpha-D-ribose 1-diphosphate + uracil</text>
        <dbReference type="Rhea" id="RHEA:13017"/>
        <dbReference type="ChEBI" id="CHEBI:17568"/>
        <dbReference type="ChEBI" id="CHEBI:33019"/>
        <dbReference type="ChEBI" id="CHEBI:57865"/>
        <dbReference type="ChEBI" id="CHEBI:58017"/>
        <dbReference type="EC" id="2.4.2.9"/>
    </reaction>
</comment>
<sequence>MRGVTCIDHPLVGDLLGRLRDQSTGKAEYRDLCDRISLALALRALHYLPAEGREIQTPLESTEVSRIEAPVVVVPILRAGLGMLSSFLQLYPDASVGYIGLERDESTAQASEYYCKMPDMEGAWTFLIDPMLATGGSACCAIEALRGRGAARCVLVSILSAPEGIQAVQDAHPDVEIVTAGIDRELDGNKYIRPGLGDFGDRLFGT</sequence>
<dbReference type="EMBL" id="JACHVA010000053">
    <property type="protein sequence ID" value="MBC2601486.1"/>
    <property type="molecule type" value="Genomic_DNA"/>
</dbReference>
<evidence type="ECO:0000313" key="16">
    <source>
        <dbReference type="Proteomes" id="UP000525652"/>
    </source>
</evidence>
<dbReference type="InterPro" id="IPR029057">
    <property type="entry name" value="PRTase-like"/>
</dbReference>
<dbReference type="GO" id="GO:0004845">
    <property type="term" value="F:uracil phosphoribosyltransferase activity"/>
    <property type="evidence" value="ECO:0007669"/>
    <property type="project" value="UniProtKB-UniRule"/>
</dbReference>
<evidence type="ECO:0000256" key="6">
    <source>
        <dbReference type="ARBA" id="ARBA00022676"/>
    </source>
</evidence>
<dbReference type="GO" id="GO:0006223">
    <property type="term" value="P:uracil salvage"/>
    <property type="evidence" value="ECO:0007669"/>
    <property type="project" value="InterPro"/>
</dbReference>
<evidence type="ECO:0000313" key="15">
    <source>
        <dbReference type="EMBL" id="MBC2601486.1"/>
    </source>
</evidence>
<dbReference type="GO" id="GO:0044206">
    <property type="term" value="P:UMP salvage"/>
    <property type="evidence" value="ECO:0007669"/>
    <property type="project" value="UniProtKB-UniPathway"/>
</dbReference>
<comment type="cofactor">
    <cofactor evidence="1">
        <name>Mg(2+)</name>
        <dbReference type="ChEBI" id="CHEBI:18420"/>
    </cofactor>
</comment>
<keyword evidence="7 15" id="KW-0808">Transferase</keyword>
<comment type="function">
    <text evidence="11">Catalyzes the conversion of uracil and 5-phospho-alpha-D-ribose 1-diphosphate (PRPP) to UMP and diphosphate.</text>
</comment>
<evidence type="ECO:0000256" key="3">
    <source>
        <dbReference type="ARBA" id="ARBA00009516"/>
    </source>
</evidence>
<keyword evidence="6 15" id="KW-0328">Glycosyltransferase</keyword>
<dbReference type="InterPro" id="IPR000836">
    <property type="entry name" value="PRTase_dom"/>
</dbReference>
<dbReference type="Proteomes" id="UP000525652">
    <property type="component" value="Unassembled WGS sequence"/>
</dbReference>
<dbReference type="Pfam" id="PF14681">
    <property type="entry name" value="UPRTase"/>
    <property type="match status" value="1"/>
</dbReference>
<protein>
    <recommendedName>
        <fullName evidence="12 13">Uracil phosphoribosyltransferase</fullName>
        <ecNumber evidence="4 13">2.4.2.9</ecNumber>
    </recommendedName>
</protein>
<accession>A0A7X1AWX9</accession>
<proteinExistence type="inferred from homology"/>
<reference evidence="15 16" key="1">
    <citation type="submission" date="2020-07" db="EMBL/GenBank/DDBJ databases">
        <authorList>
            <person name="Feng X."/>
        </authorList>
    </citation>
    <scope>NUCLEOTIDE SEQUENCE [LARGE SCALE GENOMIC DNA]</scope>
    <source>
        <strain evidence="15 16">JCM14086</strain>
    </source>
</reference>
<dbReference type="SUPFAM" id="SSF53271">
    <property type="entry name" value="PRTase-like"/>
    <property type="match status" value="1"/>
</dbReference>
<dbReference type="NCBIfam" id="TIGR01091">
    <property type="entry name" value="upp"/>
    <property type="match status" value="1"/>
</dbReference>
<dbReference type="AlphaFoldDB" id="A0A7X1AWX9"/>
<evidence type="ECO:0000256" key="12">
    <source>
        <dbReference type="ARBA" id="ARBA00072146"/>
    </source>
</evidence>
<evidence type="ECO:0000256" key="10">
    <source>
        <dbReference type="ARBA" id="ARBA00052919"/>
    </source>
</evidence>
<evidence type="ECO:0000256" key="4">
    <source>
        <dbReference type="ARBA" id="ARBA00011894"/>
    </source>
</evidence>
<dbReference type="CDD" id="cd06223">
    <property type="entry name" value="PRTases_typeI"/>
    <property type="match status" value="1"/>
</dbReference>
<dbReference type="InterPro" id="IPR005765">
    <property type="entry name" value="UPRT"/>
</dbReference>
<evidence type="ECO:0000259" key="14">
    <source>
        <dbReference type="Pfam" id="PF14681"/>
    </source>
</evidence>
<evidence type="ECO:0000256" key="9">
    <source>
        <dbReference type="ARBA" id="ARBA00023134"/>
    </source>
</evidence>
<evidence type="ECO:0000256" key="1">
    <source>
        <dbReference type="ARBA" id="ARBA00001946"/>
    </source>
</evidence>
<keyword evidence="9" id="KW-0342">GTP-binding</keyword>
<dbReference type="GO" id="GO:0005525">
    <property type="term" value="F:GTP binding"/>
    <property type="evidence" value="ECO:0007669"/>
    <property type="project" value="UniProtKB-KW"/>
</dbReference>
<dbReference type="Gene3D" id="3.40.50.2020">
    <property type="match status" value="1"/>
</dbReference>
<gene>
    <name evidence="15" type="primary">upp</name>
    <name evidence="15" type="ORF">H5P30_06810</name>
</gene>
<evidence type="ECO:0000256" key="8">
    <source>
        <dbReference type="ARBA" id="ARBA00022741"/>
    </source>
</evidence>
<organism evidence="15 16">
    <name type="scientific">Puniceicoccus vermicola</name>
    <dbReference type="NCBI Taxonomy" id="388746"/>
    <lineage>
        <taxon>Bacteria</taxon>
        <taxon>Pseudomonadati</taxon>
        <taxon>Verrucomicrobiota</taxon>
        <taxon>Opitutia</taxon>
        <taxon>Puniceicoccales</taxon>
        <taxon>Puniceicoccaceae</taxon>
        <taxon>Puniceicoccus</taxon>
    </lineage>
</organism>
<comment type="pathway">
    <text evidence="2">Pyrimidine metabolism; UMP biosynthesis via salvage pathway; UMP from uracil: step 1/1.</text>
</comment>
<dbReference type="NCBIfam" id="NF001097">
    <property type="entry name" value="PRK00129.1"/>
    <property type="match status" value="1"/>
</dbReference>
<evidence type="ECO:0000256" key="5">
    <source>
        <dbReference type="ARBA" id="ARBA00022533"/>
    </source>
</evidence>
<name>A0A7X1AWX9_9BACT</name>
<feature type="domain" description="Phosphoribosyltransferase" evidence="14">
    <location>
        <begin position="7"/>
        <end position="206"/>
    </location>
</feature>